<dbReference type="InterPro" id="IPR001611">
    <property type="entry name" value="Leu-rich_rpt"/>
</dbReference>
<dbReference type="PANTHER" id="PTHR24113:SF15">
    <property type="entry name" value="NACHT DOMAIN-CONTAINING PROTEIN"/>
    <property type="match status" value="1"/>
</dbReference>
<dbReference type="InterPro" id="IPR032675">
    <property type="entry name" value="LRR_dom_sf"/>
</dbReference>
<proteinExistence type="predicted"/>
<evidence type="ECO:0000313" key="1">
    <source>
        <dbReference type="EMBL" id="CEM29908.1"/>
    </source>
</evidence>
<dbReference type="VEuPathDB" id="CryptoDB:Cvel_22137"/>
<reference evidence="1" key="1">
    <citation type="submission" date="2014-11" db="EMBL/GenBank/DDBJ databases">
        <authorList>
            <person name="Otto D Thomas"/>
            <person name="Naeem Raeece"/>
        </authorList>
    </citation>
    <scope>NUCLEOTIDE SEQUENCE</scope>
</reference>
<gene>
    <name evidence="1" type="ORF">Cvel_22137</name>
</gene>
<dbReference type="EMBL" id="CDMZ01001267">
    <property type="protein sequence ID" value="CEM29908.1"/>
    <property type="molecule type" value="Genomic_DNA"/>
</dbReference>
<dbReference type="Pfam" id="PF13516">
    <property type="entry name" value="LRR_6"/>
    <property type="match status" value="1"/>
</dbReference>
<sequence>MHVFCKAVKAGRLSSLRSLNLIRTGLDDDPIESLSAALFSSAQSLSIDTLVLGGLVLAREETMSGLFRKDTLPRLRVLVLAGSLMSPFSLRGLAATVETGKMPCLEVLDLSKVDKADWQPIDDAVASLVSVLKDSVVPYLKTLNLKGLEVGGAACNTLVSNLLSGDRAPLDTLLVSLCFRSGMEEETATALGSGKVHCLRSLEVEIKDNDGLATGFAFLNACLTAPQNPEKFSLSVRSILADSSHSIHFLNSLVEALQRRRLDRLSRLEMVRVECFSGHSEGMQALGKALMSKKMSGMRTLSFRCCRLVDGGMVVLGEVVRRGHLSHLECLCLNDNVIGEEGMNAFFGAISERGLRALKILSLAHTRAGAGVGALVAALRAGKMPSMRELGMGHCGLTDAGLHLLASAFRENRVSALTALFLEGNSGVSKKGWTKFFEILLPQSLPHLEKLLRILPHTTKAKALAEKAQKEKKLRTLTLF</sequence>
<accession>A0A0G4GJF3</accession>
<dbReference type="GO" id="GO:0031267">
    <property type="term" value="F:small GTPase binding"/>
    <property type="evidence" value="ECO:0007669"/>
    <property type="project" value="TreeGrafter"/>
</dbReference>
<dbReference type="AlphaFoldDB" id="A0A0G4GJF3"/>
<dbReference type="InterPro" id="IPR027038">
    <property type="entry name" value="RanGap"/>
</dbReference>
<dbReference type="GO" id="GO:0006913">
    <property type="term" value="P:nucleocytoplasmic transport"/>
    <property type="evidence" value="ECO:0007669"/>
    <property type="project" value="TreeGrafter"/>
</dbReference>
<dbReference type="GO" id="GO:0005096">
    <property type="term" value="F:GTPase activator activity"/>
    <property type="evidence" value="ECO:0007669"/>
    <property type="project" value="InterPro"/>
</dbReference>
<organism evidence="1">
    <name type="scientific">Chromera velia CCMP2878</name>
    <dbReference type="NCBI Taxonomy" id="1169474"/>
    <lineage>
        <taxon>Eukaryota</taxon>
        <taxon>Sar</taxon>
        <taxon>Alveolata</taxon>
        <taxon>Colpodellida</taxon>
        <taxon>Chromeraceae</taxon>
        <taxon>Chromera</taxon>
    </lineage>
</organism>
<dbReference type="GO" id="GO:0005829">
    <property type="term" value="C:cytosol"/>
    <property type="evidence" value="ECO:0007669"/>
    <property type="project" value="TreeGrafter"/>
</dbReference>
<dbReference type="SUPFAM" id="SSF52047">
    <property type="entry name" value="RNI-like"/>
    <property type="match status" value="1"/>
</dbReference>
<dbReference type="GO" id="GO:0048471">
    <property type="term" value="C:perinuclear region of cytoplasm"/>
    <property type="evidence" value="ECO:0007669"/>
    <property type="project" value="TreeGrafter"/>
</dbReference>
<dbReference type="GO" id="GO:0005634">
    <property type="term" value="C:nucleus"/>
    <property type="evidence" value="ECO:0007669"/>
    <property type="project" value="TreeGrafter"/>
</dbReference>
<dbReference type="SMART" id="SM00368">
    <property type="entry name" value="LRR_RI"/>
    <property type="match status" value="6"/>
</dbReference>
<name>A0A0G4GJF3_9ALVE</name>
<protein>
    <submittedName>
        <fullName evidence="1">Uncharacterized protein</fullName>
    </submittedName>
</protein>
<dbReference type="PANTHER" id="PTHR24113">
    <property type="entry name" value="RAN GTPASE-ACTIVATING PROTEIN 1"/>
    <property type="match status" value="1"/>
</dbReference>
<dbReference type="PhylomeDB" id="A0A0G4GJF3"/>
<dbReference type="Gene3D" id="3.80.10.10">
    <property type="entry name" value="Ribonuclease Inhibitor"/>
    <property type="match status" value="2"/>
</dbReference>